<dbReference type="Proteomes" id="UP000029964">
    <property type="component" value="Unassembled WGS sequence"/>
</dbReference>
<keyword evidence="2" id="KW-0812">Transmembrane</keyword>
<reference evidence="5" key="1">
    <citation type="journal article" date="2014" name="Genome Announc.">
        <title>Genome sequence and annotation of Acremonium chrysogenum, producer of the beta-lactam antibiotic cephalosporin C.</title>
        <authorList>
            <person name="Terfehr D."/>
            <person name="Dahlmann T.A."/>
            <person name="Specht T."/>
            <person name="Zadra I."/>
            <person name="Kuernsteiner H."/>
            <person name="Kueck U."/>
        </authorList>
    </citation>
    <scope>NUCLEOTIDE SEQUENCE [LARGE SCALE GENOMIC DNA]</scope>
    <source>
        <strain evidence="5">ATCC 11550 / CBS 779.69 / DSM 880 / IAM 14645 / JCM 23072 / IMI 49137</strain>
    </source>
</reference>
<feature type="compositionally biased region" description="Polar residues" evidence="1">
    <location>
        <begin position="123"/>
        <end position="148"/>
    </location>
</feature>
<feature type="signal peptide" evidence="3">
    <location>
        <begin position="1"/>
        <end position="21"/>
    </location>
</feature>
<proteinExistence type="predicted"/>
<feature type="region of interest" description="Disordered" evidence="1">
    <location>
        <begin position="121"/>
        <end position="175"/>
    </location>
</feature>
<evidence type="ECO:0000256" key="1">
    <source>
        <dbReference type="SAM" id="MobiDB-lite"/>
    </source>
</evidence>
<feature type="chain" id="PRO_5001815367" evidence="3">
    <location>
        <begin position="22"/>
        <end position="275"/>
    </location>
</feature>
<feature type="region of interest" description="Disordered" evidence="1">
    <location>
        <begin position="209"/>
        <end position="232"/>
    </location>
</feature>
<keyword evidence="5" id="KW-1185">Reference proteome</keyword>
<dbReference type="AlphaFoldDB" id="A0A086SZI9"/>
<evidence type="ECO:0000313" key="4">
    <source>
        <dbReference type="EMBL" id="KFH42521.1"/>
    </source>
</evidence>
<dbReference type="HOGENOM" id="CLU_1011812_0_0_1"/>
<evidence type="ECO:0000256" key="2">
    <source>
        <dbReference type="SAM" id="Phobius"/>
    </source>
</evidence>
<dbReference type="STRING" id="857340.A0A086SZI9"/>
<keyword evidence="3" id="KW-0732">Signal</keyword>
<feature type="compositionally biased region" description="Acidic residues" evidence="1">
    <location>
        <begin position="155"/>
        <end position="169"/>
    </location>
</feature>
<comment type="caution">
    <text evidence="4">The sequence shown here is derived from an EMBL/GenBank/DDBJ whole genome shotgun (WGS) entry which is preliminary data.</text>
</comment>
<keyword evidence="2" id="KW-0472">Membrane</keyword>
<dbReference type="EMBL" id="JPKY01000092">
    <property type="protein sequence ID" value="KFH42521.1"/>
    <property type="molecule type" value="Genomic_DNA"/>
</dbReference>
<name>A0A086SZI9_HAPC1</name>
<organism evidence="4 5">
    <name type="scientific">Hapsidospora chrysogenum (strain ATCC 11550 / CBS 779.69 / DSM 880 / IAM 14645 / JCM 23072 / IMI 49137)</name>
    <name type="common">Acremonium chrysogenum</name>
    <dbReference type="NCBI Taxonomy" id="857340"/>
    <lineage>
        <taxon>Eukaryota</taxon>
        <taxon>Fungi</taxon>
        <taxon>Dikarya</taxon>
        <taxon>Ascomycota</taxon>
        <taxon>Pezizomycotina</taxon>
        <taxon>Sordariomycetes</taxon>
        <taxon>Hypocreomycetidae</taxon>
        <taxon>Hypocreales</taxon>
        <taxon>Bionectriaceae</taxon>
        <taxon>Hapsidospora</taxon>
    </lineage>
</organism>
<protein>
    <submittedName>
        <fullName evidence="4">Uncharacterized protein</fullName>
    </submittedName>
</protein>
<evidence type="ECO:0000313" key="5">
    <source>
        <dbReference type="Proteomes" id="UP000029964"/>
    </source>
</evidence>
<feature type="transmembrane region" description="Helical" evidence="2">
    <location>
        <begin position="176"/>
        <end position="201"/>
    </location>
</feature>
<keyword evidence="2" id="KW-1133">Transmembrane helix</keyword>
<gene>
    <name evidence="4" type="ORF">ACRE_067580</name>
</gene>
<accession>A0A086SZI9</accession>
<sequence>MGQRLVEVTFWVLGFTALCFAKLNELPLGSGPDLPDCMDDCRQAFWEVSGHRDCLSAEWDCNCKYGALFDHLACCMSWKCNATELAKGDDKLRGYCERTIQTTIPSLLECNATTSRMPGMLTGSGTLSVSSQTRTPEVSMTEAVTTSSEVGQETAESETEEELEEDSNDDGSPSHIGLGAGLGIGVSFAAGVFGLLGFIIWKRRQRTREEKKNKNDGNNNLMGHSPASSEGYKFSPLQEKRAGEDFELEAPGPIMPPVHVVVELSPECRIAELPG</sequence>
<evidence type="ECO:0000256" key="3">
    <source>
        <dbReference type="SAM" id="SignalP"/>
    </source>
</evidence>